<proteinExistence type="predicted"/>
<keyword evidence="2" id="KW-0963">Cytoplasm</keyword>
<dbReference type="OrthoDB" id="5426471at2759"/>
<dbReference type="STRING" id="1336337.A0A3N4JF27"/>
<dbReference type="Proteomes" id="UP000276215">
    <property type="component" value="Unassembled WGS sequence"/>
</dbReference>
<feature type="domain" description="Hyaluronan/mRNA-binding protein" evidence="4">
    <location>
        <begin position="105"/>
        <end position="214"/>
    </location>
</feature>
<name>A0A3N4JF27_9PEZI</name>
<evidence type="ECO:0000313" key="5">
    <source>
        <dbReference type="EMBL" id="RPA95020.1"/>
    </source>
</evidence>
<feature type="compositionally biased region" description="Basic and acidic residues" evidence="3">
    <location>
        <begin position="105"/>
        <end position="124"/>
    </location>
</feature>
<gene>
    <name evidence="5" type="ORF">L873DRAFT_1830097</name>
</gene>
<dbReference type="AlphaFoldDB" id="A0A3N4JF27"/>
<dbReference type="InterPro" id="IPR006861">
    <property type="entry name" value="HABP4_PAIRBP1-bd"/>
</dbReference>
<feature type="region of interest" description="Disordered" evidence="3">
    <location>
        <begin position="15"/>
        <end position="323"/>
    </location>
</feature>
<reference evidence="5 6" key="1">
    <citation type="journal article" date="2018" name="Nat. Ecol. Evol.">
        <title>Pezizomycetes genomes reveal the molecular basis of ectomycorrhizal truffle lifestyle.</title>
        <authorList>
            <person name="Murat C."/>
            <person name="Payen T."/>
            <person name="Noel B."/>
            <person name="Kuo A."/>
            <person name="Morin E."/>
            <person name="Chen J."/>
            <person name="Kohler A."/>
            <person name="Krizsan K."/>
            <person name="Balestrini R."/>
            <person name="Da Silva C."/>
            <person name="Montanini B."/>
            <person name="Hainaut M."/>
            <person name="Levati E."/>
            <person name="Barry K.W."/>
            <person name="Belfiori B."/>
            <person name="Cichocki N."/>
            <person name="Clum A."/>
            <person name="Dockter R.B."/>
            <person name="Fauchery L."/>
            <person name="Guy J."/>
            <person name="Iotti M."/>
            <person name="Le Tacon F."/>
            <person name="Lindquist E.A."/>
            <person name="Lipzen A."/>
            <person name="Malagnac F."/>
            <person name="Mello A."/>
            <person name="Molinier V."/>
            <person name="Miyauchi S."/>
            <person name="Poulain J."/>
            <person name="Riccioni C."/>
            <person name="Rubini A."/>
            <person name="Sitrit Y."/>
            <person name="Splivallo R."/>
            <person name="Traeger S."/>
            <person name="Wang M."/>
            <person name="Zifcakova L."/>
            <person name="Wipf D."/>
            <person name="Zambonelli A."/>
            <person name="Paolocci F."/>
            <person name="Nowrousian M."/>
            <person name="Ottonello S."/>
            <person name="Baldrian P."/>
            <person name="Spatafora J.W."/>
            <person name="Henrissat B."/>
            <person name="Nagy L.G."/>
            <person name="Aury J.M."/>
            <person name="Wincker P."/>
            <person name="Grigoriev I.V."/>
            <person name="Bonfante P."/>
            <person name="Martin F.M."/>
        </authorList>
    </citation>
    <scope>NUCLEOTIDE SEQUENCE [LARGE SCALE GENOMIC DNA]</scope>
    <source>
        <strain evidence="5 6">120613-1</strain>
    </source>
</reference>
<dbReference type="GO" id="GO:0003723">
    <property type="term" value="F:RNA binding"/>
    <property type="evidence" value="ECO:0007669"/>
    <property type="project" value="InterPro"/>
</dbReference>
<sequence length="323" mass="35141">MSASVASKNLFDLLGNDIEDPDASPPPPPREVIKSSTTSKKKEEKLAPGASSDTGGYAPRDNAGRSYSGNERAYRDRDAGRQNNLSKDTTEGAAPRGGHRGGRGGRRDYDRHSATGRTDSDKKVSQGWGATEGTSEWNDELVGEQLAQKDAIGADPADPNDVAPADTPAGEEEAEEGLKPEEEKVKTLDEYHAELEQRRADLGPPTEARRPNEGSQNDKKWAGKELSRKEEEEDVFFAGESREKTRIRERKQKNLLDIETRYAEPRENRRGGDRGGRGRGDRGRGRGGGGDRLPRNDNYHHGGQKSGGHVDVADKSAFPALGS</sequence>
<dbReference type="SMART" id="SM01233">
    <property type="entry name" value="HABP4_PAI-RBP1"/>
    <property type="match status" value="1"/>
</dbReference>
<dbReference type="EMBL" id="ML120431">
    <property type="protein sequence ID" value="RPA95020.1"/>
    <property type="molecule type" value="Genomic_DNA"/>
</dbReference>
<dbReference type="Pfam" id="PF09598">
    <property type="entry name" value="Stm1_N"/>
    <property type="match status" value="1"/>
</dbReference>
<protein>
    <recommendedName>
        <fullName evidence="4">Hyaluronan/mRNA-binding protein domain-containing protein</fullName>
    </recommendedName>
</protein>
<dbReference type="InterPro" id="IPR039764">
    <property type="entry name" value="HABP4/SERBP1-like"/>
</dbReference>
<evidence type="ECO:0000256" key="1">
    <source>
        <dbReference type="ARBA" id="ARBA00004496"/>
    </source>
</evidence>
<evidence type="ECO:0000259" key="4">
    <source>
        <dbReference type="SMART" id="SM01233"/>
    </source>
</evidence>
<dbReference type="GO" id="GO:0005737">
    <property type="term" value="C:cytoplasm"/>
    <property type="evidence" value="ECO:0007669"/>
    <property type="project" value="UniProtKB-SubCell"/>
</dbReference>
<evidence type="ECO:0000313" key="6">
    <source>
        <dbReference type="Proteomes" id="UP000276215"/>
    </source>
</evidence>
<dbReference type="Pfam" id="PF04774">
    <property type="entry name" value="HABP4_PAI-RBP1"/>
    <property type="match status" value="1"/>
</dbReference>
<dbReference type="Gene3D" id="6.10.140.1040">
    <property type="match status" value="1"/>
</dbReference>
<dbReference type="GO" id="GO:0005634">
    <property type="term" value="C:nucleus"/>
    <property type="evidence" value="ECO:0007669"/>
    <property type="project" value="TreeGrafter"/>
</dbReference>
<evidence type="ECO:0000256" key="3">
    <source>
        <dbReference type="SAM" id="MobiDB-lite"/>
    </source>
</evidence>
<evidence type="ECO:0000256" key="2">
    <source>
        <dbReference type="ARBA" id="ARBA00022490"/>
    </source>
</evidence>
<dbReference type="PANTHER" id="PTHR12299">
    <property type="entry name" value="HYALURONIC ACID-BINDING PROTEIN 4"/>
    <property type="match status" value="1"/>
</dbReference>
<keyword evidence="6" id="KW-1185">Reference proteome</keyword>
<accession>A0A3N4JF27</accession>
<comment type="subcellular location">
    <subcellularLocation>
        <location evidence="1">Cytoplasm</location>
    </subcellularLocation>
</comment>
<feature type="compositionally biased region" description="Basic and acidic residues" evidence="3">
    <location>
        <begin position="240"/>
        <end position="284"/>
    </location>
</feature>
<organism evidence="5 6">
    <name type="scientific">Choiromyces venosus 120613-1</name>
    <dbReference type="NCBI Taxonomy" id="1336337"/>
    <lineage>
        <taxon>Eukaryota</taxon>
        <taxon>Fungi</taxon>
        <taxon>Dikarya</taxon>
        <taxon>Ascomycota</taxon>
        <taxon>Pezizomycotina</taxon>
        <taxon>Pezizomycetes</taxon>
        <taxon>Pezizales</taxon>
        <taxon>Tuberaceae</taxon>
        <taxon>Choiromyces</taxon>
    </lineage>
</organism>
<feature type="compositionally biased region" description="Basic and acidic residues" evidence="3">
    <location>
        <begin position="176"/>
        <end position="230"/>
    </location>
</feature>
<dbReference type="PANTHER" id="PTHR12299:SF17">
    <property type="entry name" value="AT19571P-RELATED"/>
    <property type="match status" value="1"/>
</dbReference>
<dbReference type="InterPro" id="IPR019084">
    <property type="entry name" value="STM1-like_N"/>
</dbReference>
<feature type="compositionally biased region" description="Low complexity" evidence="3">
    <location>
        <begin position="154"/>
        <end position="168"/>
    </location>
</feature>